<dbReference type="RefSeq" id="XP_024729153.1">
    <property type="nucleotide sequence ID" value="XM_024887564.1"/>
</dbReference>
<reference evidence="2 3" key="1">
    <citation type="submission" date="2016-04" db="EMBL/GenBank/DDBJ databases">
        <title>A degradative enzymes factory behind the ericoid mycorrhizal symbiosis.</title>
        <authorList>
            <consortium name="DOE Joint Genome Institute"/>
            <person name="Martino E."/>
            <person name="Morin E."/>
            <person name="Grelet G."/>
            <person name="Kuo A."/>
            <person name="Kohler A."/>
            <person name="Daghino S."/>
            <person name="Barry K."/>
            <person name="Choi C."/>
            <person name="Cichocki N."/>
            <person name="Clum A."/>
            <person name="Copeland A."/>
            <person name="Hainaut M."/>
            <person name="Haridas S."/>
            <person name="Labutti K."/>
            <person name="Lindquist E."/>
            <person name="Lipzen A."/>
            <person name="Khouja H.-R."/>
            <person name="Murat C."/>
            <person name="Ohm R."/>
            <person name="Olson A."/>
            <person name="Spatafora J."/>
            <person name="Veneault-Fourrey C."/>
            <person name="Henrissat B."/>
            <person name="Grigoriev I."/>
            <person name="Martin F."/>
            <person name="Perotto S."/>
        </authorList>
    </citation>
    <scope>NUCLEOTIDE SEQUENCE [LARGE SCALE GENOMIC DNA]</scope>
    <source>
        <strain evidence="2 3">E</strain>
    </source>
</reference>
<dbReference type="Gene3D" id="3.40.50.1240">
    <property type="entry name" value="Phosphoglycerate mutase-like"/>
    <property type="match status" value="1"/>
</dbReference>
<evidence type="ECO:0008006" key="4">
    <source>
        <dbReference type="Google" id="ProtNLM"/>
    </source>
</evidence>
<name>A0A2J6SNA0_9HELO</name>
<dbReference type="OrthoDB" id="496981at2759"/>
<protein>
    <recommendedName>
        <fullName evidence="4">Phosphoglycerate mutase-like protein</fullName>
    </recommendedName>
</protein>
<sequence length="406" mass="45344">MQLPKMFKRGKGEKVATQRSQVPTKPPKIIFHLIRHAQADHDDMSNDMTEEERLSLDDPELTKTGKLQAANLGKSFSRTPLLTHIVCSPSRRSIQTAIYAFGTAGHEIVVAPDFKEFTSFNCDQPLPFDIIEKQFRKHGLDWTVISKYPNYWRSSFRDGTNINLEQQAEFCRDRLYVSCKQFLEHETNEEGNCEIAIIGHVVSLNCLMGNLTYAQRKARPWEHTEYRTFEFIPDDLLANFRIKPHNAYEEIVHNGKAHLQAFTPATSKPPKEYQGGLKEGVSGPELPGFAIRPAHPIPRQHPRYEGNCKSLAVSFKGQRVLITSAEVADTLGVSSGFGREGGNVVFGFDQGAFPVVDTPAPTAVQVRPRSALIHMAHNADRDGWKTGVVTGMTEAEEEAAAGDLSD</sequence>
<dbReference type="GO" id="GO:0005737">
    <property type="term" value="C:cytoplasm"/>
    <property type="evidence" value="ECO:0007669"/>
    <property type="project" value="TreeGrafter"/>
</dbReference>
<dbReference type="CDD" id="cd07067">
    <property type="entry name" value="HP_PGM_like"/>
    <property type="match status" value="1"/>
</dbReference>
<evidence type="ECO:0000256" key="1">
    <source>
        <dbReference type="SAM" id="MobiDB-lite"/>
    </source>
</evidence>
<dbReference type="AlphaFoldDB" id="A0A2J6SNA0"/>
<dbReference type="Proteomes" id="UP000235371">
    <property type="component" value="Unassembled WGS sequence"/>
</dbReference>
<proteinExistence type="predicted"/>
<dbReference type="Pfam" id="PF00300">
    <property type="entry name" value="His_Phos_1"/>
    <property type="match status" value="1"/>
</dbReference>
<feature type="region of interest" description="Disordered" evidence="1">
    <location>
        <begin position="1"/>
        <end position="22"/>
    </location>
</feature>
<dbReference type="SUPFAM" id="SSF53254">
    <property type="entry name" value="Phosphoglycerate mutase-like"/>
    <property type="match status" value="1"/>
</dbReference>
<dbReference type="InterPro" id="IPR050275">
    <property type="entry name" value="PGM_Phosphatase"/>
</dbReference>
<organism evidence="2 3">
    <name type="scientific">Hyaloscypha bicolor E</name>
    <dbReference type="NCBI Taxonomy" id="1095630"/>
    <lineage>
        <taxon>Eukaryota</taxon>
        <taxon>Fungi</taxon>
        <taxon>Dikarya</taxon>
        <taxon>Ascomycota</taxon>
        <taxon>Pezizomycotina</taxon>
        <taxon>Leotiomycetes</taxon>
        <taxon>Helotiales</taxon>
        <taxon>Hyaloscyphaceae</taxon>
        <taxon>Hyaloscypha</taxon>
        <taxon>Hyaloscypha bicolor</taxon>
    </lineage>
</organism>
<dbReference type="PANTHER" id="PTHR48100:SF1">
    <property type="entry name" value="HISTIDINE PHOSPHATASE FAMILY PROTEIN-RELATED"/>
    <property type="match status" value="1"/>
</dbReference>
<dbReference type="InParanoid" id="A0A2J6SNA0"/>
<dbReference type="InterPro" id="IPR029033">
    <property type="entry name" value="His_PPase_superfam"/>
</dbReference>
<dbReference type="EMBL" id="KZ613912">
    <property type="protein sequence ID" value="PMD52249.1"/>
    <property type="molecule type" value="Genomic_DNA"/>
</dbReference>
<gene>
    <name evidence="2" type="ORF">K444DRAFT_669855</name>
</gene>
<dbReference type="PANTHER" id="PTHR48100">
    <property type="entry name" value="BROAD-SPECIFICITY PHOSPHATASE YOR283W-RELATED"/>
    <property type="match status" value="1"/>
</dbReference>
<accession>A0A2J6SNA0</accession>
<keyword evidence="3" id="KW-1185">Reference proteome</keyword>
<evidence type="ECO:0000313" key="3">
    <source>
        <dbReference type="Proteomes" id="UP000235371"/>
    </source>
</evidence>
<evidence type="ECO:0000313" key="2">
    <source>
        <dbReference type="EMBL" id="PMD52249.1"/>
    </source>
</evidence>
<dbReference type="InterPro" id="IPR013078">
    <property type="entry name" value="His_Pase_superF_clade-1"/>
</dbReference>
<dbReference type="GO" id="GO:0016791">
    <property type="term" value="F:phosphatase activity"/>
    <property type="evidence" value="ECO:0007669"/>
    <property type="project" value="TreeGrafter"/>
</dbReference>
<dbReference type="SMART" id="SM00855">
    <property type="entry name" value="PGAM"/>
    <property type="match status" value="1"/>
</dbReference>
<dbReference type="GeneID" id="36595640"/>